<organism evidence="2 3">
    <name type="scientific">Coemansia biformis</name>
    <dbReference type="NCBI Taxonomy" id="1286918"/>
    <lineage>
        <taxon>Eukaryota</taxon>
        <taxon>Fungi</taxon>
        <taxon>Fungi incertae sedis</taxon>
        <taxon>Zoopagomycota</taxon>
        <taxon>Kickxellomycotina</taxon>
        <taxon>Kickxellomycetes</taxon>
        <taxon>Kickxellales</taxon>
        <taxon>Kickxellaceae</taxon>
        <taxon>Coemansia</taxon>
    </lineage>
</organism>
<accession>A0A9W8CT12</accession>
<feature type="transmembrane region" description="Helical" evidence="1">
    <location>
        <begin position="6"/>
        <end position="26"/>
    </location>
</feature>
<comment type="caution">
    <text evidence="2">The sequence shown here is derived from an EMBL/GenBank/DDBJ whole genome shotgun (WGS) entry which is preliminary data.</text>
</comment>
<dbReference type="AlphaFoldDB" id="A0A9W8CT12"/>
<keyword evidence="1" id="KW-1133">Transmembrane helix</keyword>
<name>A0A9W8CT12_9FUNG</name>
<keyword evidence="3" id="KW-1185">Reference proteome</keyword>
<reference evidence="2" key="1">
    <citation type="submission" date="2022-07" db="EMBL/GenBank/DDBJ databases">
        <title>Phylogenomic reconstructions and comparative analyses of Kickxellomycotina fungi.</title>
        <authorList>
            <person name="Reynolds N.K."/>
            <person name="Stajich J.E."/>
            <person name="Barry K."/>
            <person name="Grigoriev I.V."/>
            <person name="Crous P."/>
            <person name="Smith M.E."/>
        </authorList>
    </citation>
    <scope>NUCLEOTIDE SEQUENCE</scope>
    <source>
        <strain evidence="2">BCRC 34381</strain>
    </source>
</reference>
<gene>
    <name evidence="2" type="ORF">LPJ61_005664</name>
</gene>
<keyword evidence="1" id="KW-0812">Transmembrane</keyword>
<sequence length="90" mass="10231">PWAIALTIVIAILALLALCALVFMCCRRKKKTPQAPAYTDYEYPPSAYQSIFVAHDGDRKADDGYYMESSYNRPETNAMSRQYNSHGNYL</sequence>
<protein>
    <submittedName>
        <fullName evidence="2">Uncharacterized protein</fullName>
    </submittedName>
</protein>
<proteinExistence type="predicted"/>
<dbReference type="OrthoDB" id="5565075at2759"/>
<evidence type="ECO:0000313" key="2">
    <source>
        <dbReference type="EMBL" id="KAJ1725215.1"/>
    </source>
</evidence>
<dbReference type="Proteomes" id="UP001143981">
    <property type="component" value="Unassembled WGS sequence"/>
</dbReference>
<evidence type="ECO:0000256" key="1">
    <source>
        <dbReference type="SAM" id="Phobius"/>
    </source>
</evidence>
<feature type="non-terminal residue" evidence="2">
    <location>
        <position position="1"/>
    </location>
</feature>
<dbReference type="EMBL" id="JANBOI010002030">
    <property type="protein sequence ID" value="KAJ1725215.1"/>
    <property type="molecule type" value="Genomic_DNA"/>
</dbReference>
<keyword evidence="1" id="KW-0472">Membrane</keyword>
<evidence type="ECO:0000313" key="3">
    <source>
        <dbReference type="Proteomes" id="UP001143981"/>
    </source>
</evidence>